<protein>
    <submittedName>
        <fullName evidence="4">Lytic transglycosylase catalytic</fullName>
    </submittedName>
</protein>
<name>A0A1W1HAL7_9BACT</name>
<dbReference type="InterPro" id="IPR023346">
    <property type="entry name" value="Lysozyme-like_dom_sf"/>
</dbReference>
<evidence type="ECO:0000259" key="2">
    <source>
        <dbReference type="Pfam" id="PF01464"/>
    </source>
</evidence>
<feature type="domain" description="DUF4124" evidence="3">
    <location>
        <begin position="11"/>
        <end position="51"/>
    </location>
</feature>
<dbReference type="RefSeq" id="WP_080806556.1">
    <property type="nucleotide sequence ID" value="NZ_LT828554.1"/>
</dbReference>
<evidence type="ECO:0000313" key="5">
    <source>
        <dbReference type="Proteomes" id="UP000191931"/>
    </source>
</evidence>
<dbReference type="STRING" id="1246637.MTBBW1_1860021"/>
<dbReference type="InterPro" id="IPR008258">
    <property type="entry name" value="Transglycosylase_SLT_dom_1"/>
</dbReference>
<dbReference type="PANTHER" id="PTHR37423:SF2">
    <property type="entry name" value="MEMBRANE-BOUND LYTIC MUREIN TRANSGLYCOSYLASE C"/>
    <property type="match status" value="1"/>
</dbReference>
<dbReference type="InterPro" id="IPR025392">
    <property type="entry name" value="DUF4124"/>
</dbReference>
<dbReference type="Proteomes" id="UP000191931">
    <property type="component" value="Unassembled WGS sequence"/>
</dbReference>
<feature type="domain" description="Transglycosylase SLT" evidence="2">
    <location>
        <begin position="72"/>
        <end position="178"/>
    </location>
</feature>
<evidence type="ECO:0000313" key="4">
    <source>
        <dbReference type="EMBL" id="SLM29531.1"/>
    </source>
</evidence>
<dbReference type="AlphaFoldDB" id="A0A1W1HAL7"/>
<dbReference type="EMBL" id="FWEV01000097">
    <property type="protein sequence ID" value="SLM29531.1"/>
    <property type="molecule type" value="Genomic_DNA"/>
</dbReference>
<dbReference type="PANTHER" id="PTHR37423">
    <property type="entry name" value="SOLUBLE LYTIC MUREIN TRANSGLYCOSYLASE-RELATED"/>
    <property type="match status" value="1"/>
</dbReference>
<evidence type="ECO:0000259" key="3">
    <source>
        <dbReference type="Pfam" id="PF13511"/>
    </source>
</evidence>
<sequence length="193" mass="22093">MLNLINVIILLIFLTPSFALAEIYSYTDKNGVRHFTNVPTSSNFKLYMKEGKRRRSGRSYKAVDHSTYDAIIHRASRKYGLDTALIKAIIYAESSFNARAVSPKGAKGLMQIMPQNYSSLNISDPFNPFQNIMGGSKYLRQMLQNYKGRVKLALAAYNAGPYAVEKYRGIPPYEETQNYVIKVMDLYRQYKNM</sequence>
<organism evidence="4 5">
    <name type="scientific">Desulfamplus magnetovallimortis</name>
    <dbReference type="NCBI Taxonomy" id="1246637"/>
    <lineage>
        <taxon>Bacteria</taxon>
        <taxon>Pseudomonadati</taxon>
        <taxon>Thermodesulfobacteriota</taxon>
        <taxon>Desulfobacteria</taxon>
        <taxon>Desulfobacterales</taxon>
        <taxon>Desulfobacteraceae</taxon>
        <taxon>Desulfamplus</taxon>
    </lineage>
</organism>
<dbReference type="SUPFAM" id="SSF53955">
    <property type="entry name" value="Lysozyme-like"/>
    <property type="match status" value="1"/>
</dbReference>
<keyword evidence="5" id="KW-1185">Reference proteome</keyword>
<dbReference type="Pfam" id="PF13511">
    <property type="entry name" value="DUF4124"/>
    <property type="match status" value="1"/>
</dbReference>
<dbReference type="CDD" id="cd00254">
    <property type="entry name" value="LT-like"/>
    <property type="match status" value="1"/>
</dbReference>
<reference evidence="4 5" key="1">
    <citation type="submission" date="2017-03" db="EMBL/GenBank/DDBJ databases">
        <authorList>
            <person name="Afonso C.L."/>
            <person name="Miller P.J."/>
            <person name="Scott M.A."/>
            <person name="Spackman E."/>
            <person name="Goraichik I."/>
            <person name="Dimitrov K.M."/>
            <person name="Suarez D.L."/>
            <person name="Swayne D.E."/>
        </authorList>
    </citation>
    <scope>NUCLEOTIDE SEQUENCE [LARGE SCALE GENOMIC DNA]</scope>
    <source>
        <strain evidence="4">PRJEB14757</strain>
    </source>
</reference>
<gene>
    <name evidence="4" type="ORF">MTBBW1_1860021</name>
</gene>
<proteinExistence type="inferred from homology"/>
<dbReference type="Gene3D" id="1.10.530.10">
    <property type="match status" value="1"/>
</dbReference>
<dbReference type="OrthoDB" id="9781970at2"/>
<accession>A0A1W1HAL7</accession>
<comment type="similarity">
    <text evidence="1">Belongs to the transglycosylase Slt family.</text>
</comment>
<dbReference type="Pfam" id="PF01464">
    <property type="entry name" value="SLT"/>
    <property type="match status" value="1"/>
</dbReference>
<evidence type="ECO:0000256" key="1">
    <source>
        <dbReference type="ARBA" id="ARBA00007734"/>
    </source>
</evidence>